<comment type="caution">
    <text evidence="1">The sequence shown here is derived from an EMBL/GenBank/DDBJ whole genome shotgun (WGS) entry which is preliminary data.</text>
</comment>
<organism evidence="1 2">
    <name type="scientific">Caerostris extrusa</name>
    <name type="common">Bark spider</name>
    <name type="synonym">Caerostris bankana</name>
    <dbReference type="NCBI Taxonomy" id="172846"/>
    <lineage>
        <taxon>Eukaryota</taxon>
        <taxon>Metazoa</taxon>
        <taxon>Ecdysozoa</taxon>
        <taxon>Arthropoda</taxon>
        <taxon>Chelicerata</taxon>
        <taxon>Arachnida</taxon>
        <taxon>Araneae</taxon>
        <taxon>Araneomorphae</taxon>
        <taxon>Entelegynae</taxon>
        <taxon>Araneoidea</taxon>
        <taxon>Araneidae</taxon>
        <taxon>Caerostris</taxon>
    </lineage>
</organism>
<evidence type="ECO:0000313" key="1">
    <source>
        <dbReference type="EMBL" id="GIY46071.1"/>
    </source>
</evidence>
<evidence type="ECO:0000313" key="2">
    <source>
        <dbReference type="Proteomes" id="UP001054945"/>
    </source>
</evidence>
<name>A0AAV4TKQ3_CAEEX</name>
<reference evidence="1 2" key="1">
    <citation type="submission" date="2021-06" db="EMBL/GenBank/DDBJ databases">
        <title>Caerostris extrusa draft genome.</title>
        <authorList>
            <person name="Kono N."/>
            <person name="Arakawa K."/>
        </authorList>
    </citation>
    <scope>NUCLEOTIDE SEQUENCE [LARGE SCALE GENOMIC DNA]</scope>
</reference>
<dbReference type="EMBL" id="BPLR01011362">
    <property type="protein sequence ID" value="GIY46071.1"/>
    <property type="molecule type" value="Genomic_DNA"/>
</dbReference>
<keyword evidence="2" id="KW-1185">Reference proteome</keyword>
<protein>
    <submittedName>
        <fullName evidence="1">Uncharacterized protein</fullName>
    </submittedName>
</protein>
<dbReference type="AlphaFoldDB" id="A0AAV4TKQ3"/>
<dbReference type="Proteomes" id="UP001054945">
    <property type="component" value="Unassembled WGS sequence"/>
</dbReference>
<sequence length="98" mass="11279">MIVLPTTEQYQLKDEILKPTISLKYNQIHNSLKTSDKEISIKTIEMRKPTVDQLLCYPTVEQYNLKDNIINLIANHKICTSKPPNSTPIILIQFGKPQ</sequence>
<gene>
    <name evidence="1" type="ORF">CEXT_478101</name>
</gene>
<proteinExistence type="predicted"/>
<accession>A0AAV4TKQ3</accession>